<feature type="transmembrane region" description="Helical" evidence="1">
    <location>
        <begin position="20"/>
        <end position="38"/>
    </location>
</feature>
<name>A0A2K8P795_9MOLU</name>
<accession>A0A2K8P795</accession>
<dbReference type="PANTHER" id="PTHR30619">
    <property type="entry name" value="DNA INTERNALIZATION/COMPETENCE PROTEIN COMEC/REC2"/>
    <property type="match status" value="1"/>
</dbReference>
<dbReference type="PANTHER" id="PTHR30619:SF7">
    <property type="entry name" value="BETA-LACTAMASE DOMAIN PROTEIN"/>
    <property type="match status" value="1"/>
</dbReference>
<gene>
    <name evidence="3" type="primary">comEC</name>
    <name evidence="3" type="ORF">MTABA_v1c04140</name>
</gene>
<keyword evidence="4" id="KW-1185">Reference proteome</keyword>
<dbReference type="Gene3D" id="3.60.15.10">
    <property type="entry name" value="Ribonuclease Z/Hydroxyacylglutathione hydrolase-like"/>
    <property type="match status" value="2"/>
</dbReference>
<dbReference type="InterPro" id="IPR036866">
    <property type="entry name" value="RibonucZ/Hydroxyglut_hydro"/>
</dbReference>
<evidence type="ECO:0000259" key="2">
    <source>
        <dbReference type="Pfam" id="PF00753"/>
    </source>
</evidence>
<evidence type="ECO:0000313" key="4">
    <source>
        <dbReference type="Proteomes" id="UP000232223"/>
    </source>
</evidence>
<dbReference type="InterPro" id="IPR052159">
    <property type="entry name" value="Competence_DNA_uptake"/>
</dbReference>
<feature type="transmembrane region" description="Helical" evidence="1">
    <location>
        <begin position="412"/>
        <end position="431"/>
    </location>
</feature>
<feature type="transmembrane region" description="Helical" evidence="1">
    <location>
        <begin position="246"/>
        <end position="273"/>
    </location>
</feature>
<organism evidence="3 4">
    <name type="scientific">Mesoplasma tabanidae</name>
    <dbReference type="NCBI Taxonomy" id="219745"/>
    <lineage>
        <taxon>Bacteria</taxon>
        <taxon>Bacillati</taxon>
        <taxon>Mycoplasmatota</taxon>
        <taxon>Mollicutes</taxon>
        <taxon>Entomoplasmatales</taxon>
        <taxon>Entomoplasmataceae</taxon>
        <taxon>Mesoplasma</taxon>
    </lineage>
</organism>
<feature type="domain" description="Metallo-beta-lactamase" evidence="2">
    <location>
        <begin position="464"/>
        <end position="540"/>
    </location>
</feature>
<feature type="transmembrane region" description="Helical" evidence="1">
    <location>
        <begin position="219"/>
        <end position="239"/>
    </location>
</feature>
<dbReference type="EMBL" id="CP024969">
    <property type="protein sequence ID" value="ATZ21613.1"/>
    <property type="molecule type" value="Genomic_DNA"/>
</dbReference>
<dbReference type="Proteomes" id="UP000232223">
    <property type="component" value="Chromosome"/>
</dbReference>
<feature type="transmembrane region" description="Helical" evidence="1">
    <location>
        <begin position="358"/>
        <end position="380"/>
    </location>
</feature>
<dbReference type="AlphaFoldDB" id="A0A2K8P795"/>
<sequence>MNLKMTNFYLKKELINLLHFKPIVYFSFLLSVVSIYYFIFTNEIIYLLLTLLIAVYFMSVQEKYKKYFLIAWILIFISLLLIYLYWNSDSFKNEQEIIGKGKIIKCKTNYIIVKIQNTKFYIQANKNNYVVGMKVHINGKVSYINSTANYYQFDFKDYLKKEYVNFQIKVSSIKEVNNFNLRVLIYKVFKLNEAHELIKTLFLNRYDSSDLVASNFNDLGLIFLLNFNIINMLLIFKFFKKNKSKIVVILFITISLAWNYITCWPLIMTRIMIKQILSLFKQLKNKSELKNLIVITLLILIFPNFIFSSGFWYINLIVLFSYFINKKNSKIIQFIYFYTLLNVLNIYFNYQINITSSFYAILLSPVISIYYLVTPLLYFINKDFLTNLYQVLVLIISAFKKISLIINVGSYSILFLVFGFIMIVCISSDLITFKIKSFWIFLFIMFWFLNWLIKPSEYLAMLNVGNGNSFVYHNKWNNITIIFDAGVGKQRSSELVSDFLKYQGINKINLIFISHNHEDHYNNLFSLKEKFRINEIIYNDDFISTIKIKNIIINAFINPNANSENNKSLVLIVDVGSIRTVFMGDSEKETEIHLMSRIDFLYILNLKKVNILQIGHHGSKTSSSFDFINLINPDFALISGENEGGNKKFPHQETINTLKRLKINFYITNGSNNFFVLFKSMKIIKK</sequence>
<feature type="transmembrane region" description="Helical" evidence="1">
    <location>
        <begin position="44"/>
        <end position="60"/>
    </location>
</feature>
<evidence type="ECO:0000313" key="3">
    <source>
        <dbReference type="EMBL" id="ATZ21613.1"/>
    </source>
</evidence>
<feature type="transmembrane region" description="Helical" evidence="1">
    <location>
        <begin position="335"/>
        <end position="352"/>
    </location>
</feature>
<feature type="transmembrane region" description="Helical" evidence="1">
    <location>
        <begin position="293"/>
        <end position="323"/>
    </location>
</feature>
<evidence type="ECO:0000256" key="1">
    <source>
        <dbReference type="SAM" id="Phobius"/>
    </source>
</evidence>
<keyword evidence="1" id="KW-1133">Transmembrane helix</keyword>
<dbReference type="KEGG" id="mtab:MTABA_v1c04140"/>
<keyword evidence="1" id="KW-0472">Membrane</keyword>
<dbReference type="SUPFAM" id="SSF56281">
    <property type="entry name" value="Metallo-hydrolase/oxidoreductase"/>
    <property type="match status" value="1"/>
</dbReference>
<keyword evidence="1" id="KW-0812">Transmembrane</keyword>
<proteinExistence type="predicted"/>
<feature type="transmembrane region" description="Helical" evidence="1">
    <location>
        <begin position="67"/>
        <end position="86"/>
    </location>
</feature>
<dbReference type="Pfam" id="PF00753">
    <property type="entry name" value="Lactamase_B"/>
    <property type="match status" value="1"/>
</dbReference>
<protein>
    <submittedName>
        <fullName evidence="3">Competence protein ComEC</fullName>
    </submittedName>
</protein>
<dbReference type="InterPro" id="IPR001279">
    <property type="entry name" value="Metallo-B-lactamas"/>
</dbReference>
<feature type="transmembrane region" description="Helical" evidence="1">
    <location>
        <begin position="438"/>
        <end position="453"/>
    </location>
</feature>
<reference evidence="3 4" key="1">
    <citation type="submission" date="2017-11" db="EMBL/GenBank/DDBJ databases">
        <title>Genome sequence of Mesoplasma tabanidae BARC 857 (ATCC 49584).</title>
        <authorList>
            <person name="Lo W.-S."/>
            <person name="Kuo C.-H."/>
        </authorList>
    </citation>
    <scope>NUCLEOTIDE SEQUENCE [LARGE SCALE GENOMIC DNA]</scope>
    <source>
        <strain evidence="3 4">BARC 857</strain>
    </source>
</reference>